<feature type="region of interest" description="Disordered" evidence="1">
    <location>
        <begin position="18"/>
        <end position="52"/>
    </location>
</feature>
<evidence type="ECO:0000313" key="2">
    <source>
        <dbReference type="EMBL" id="ROT37155.1"/>
    </source>
</evidence>
<dbReference type="RefSeq" id="XP_028464961.1">
    <property type="nucleotide sequence ID" value="XM_028612150.1"/>
</dbReference>
<proteinExistence type="predicted"/>
<sequence length="52" mass="5575">MGVVFPTYGDDVLSYLASSATPPHPAGTNRPSSRQLHSPSTSWTNGLMSNRK</sequence>
<accession>A0A3N2PRN6</accession>
<dbReference type="EMBL" id="ML119057">
    <property type="protein sequence ID" value="ROT37155.1"/>
    <property type="molecule type" value="Genomic_DNA"/>
</dbReference>
<protein>
    <submittedName>
        <fullName evidence="2">Uncharacterized protein</fullName>
    </submittedName>
</protein>
<dbReference type="AlphaFoldDB" id="A0A3N2PRN6"/>
<dbReference type="Proteomes" id="UP000272025">
    <property type="component" value="Unassembled WGS sequence"/>
</dbReference>
<organism evidence="2 3">
    <name type="scientific">Sodiomyces alkalinus (strain CBS 110278 / VKM F-3762 / F11)</name>
    <name type="common">Alkaliphilic filamentous fungus</name>
    <dbReference type="NCBI Taxonomy" id="1314773"/>
    <lineage>
        <taxon>Eukaryota</taxon>
        <taxon>Fungi</taxon>
        <taxon>Dikarya</taxon>
        <taxon>Ascomycota</taxon>
        <taxon>Pezizomycotina</taxon>
        <taxon>Sordariomycetes</taxon>
        <taxon>Hypocreomycetidae</taxon>
        <taxon>Glomerellales</taxon>
        <taxon>Plectosphaerellaceae</taxon>
        <taxon>Sodiomyces</taxon>
    </lineage>
</organism>
<gene>
    <name evidence="2" type="ORF">SODALDRAFT_334231</name>
</gene>
<evidence type="ECO:0000313" key="3">
    <source>
        <dbReference type="Proteomes" id="UP000272025"/>
    </source>
</evidence>
<reference evidence="2 3" key="1">
    <citation type="journal article" date="2018" name="Mol. Ecol.">
        <title>The obligate alkalophilic soda-lake fungus Sodiomyces alkalinus has shifted to a protein diet.</title>
        <authorList>
            <person name="Grum-Grzhimaylo A.A."/>
            <person name="Falkoski D.L."/>
            <person name="van den Heuvel J."/>
            <person name="Valero-Jimenez C.A."/>
            <person name="Min B."/>
            <person name="Choi I.G."/>
            <person name="Lipzen A."/>
            <person name="Daum C.G."/>
            <person name="Aanen D.K."/>
            <person name="Tsang A."/>
            <person name="Henrissat B."/>
            <person name="Bilanenko E.N."/>
            <person name="de Vries R.P."/>
            <person name="van Kan J.A.L."/>
            <person name="Grigoriev I.V."/>
            <person name="Debets A.J.M."/>
        </authorList>
    </citation>
    <scope>NUCLEOTIDE SEQUENCE [LARGE SCALE GENOMIC DNA]</scope>
    <source>
        <strain evidence="2 3">F11</strain>
    </source>
</reference>
<keyword evidence="3" id="KW-1185">Reference proteome</keyword>
<dbReference type="GeneID" id="39580628"/>
<name>A0A3N2PRN6_SODAK</name>
<evidence type="ECO:0000256" key="1">
    <source>
        <dbReference type="SAM" id="MobiDB-lite"/>
    </source>
</evidence>
<feature type="compositionally biased region" description="Polar residues" evidence="1">
    <location>
        <begin position="29"/>
        <end position="52"/>
    </location>
</feature>